<reference evidence="2" key="1">
    <citation type="submission" date="2016-11" db="UniProtKB">
        <authorList>
            <consortium name="WormBaseParasite"/>
        </authorList>
    </citation>
    <scope>IDENTIFICATION</scope>
</reference>
<dbReference type="AlphaFoldDB" id="A0A1I8G3C1"/>
<organism evidence="1 2">
    <name type="scientific">Macrostomum lignano</name>
    <dbReference type="NCBI Taxonomy" id="282301"/>
    <lineage>
        <taxon>Eukaryota</taxon>
        <taxon>Metazoa</taxon>
        <taxon>Spiralia</taxon>
        <taxon>Lophotrochozoa</taxon>
        <taxon>Platyhelminthes</taxon>
        <taxon>Rhabditophora</taxon>
        <taxon>Macrostomorpha</taxon>
        <taxon>Macrostomida</taxon>
        <taxon>Macrostomidae</taxon>
        <taxon>Macrostomum</taxon>
    </lineage>
</organism>
<accession>A0A1I8G3C1</accession>
<proteinExistence type="predicted"/>
<dbReference type="Proteomes" id="UP000095280">
    <property type="component" value="Unplaced"/>
</dbReference>
<protein>
    <submittedName>
        <fullName evidence="2">EF-hand domain-containing protein</fullName>
    </submittedName>
</protein>
<evidence type="ECO:0000313" key="1">
    <source>
        <dbReference type="Proteomes" id="UP000095280"/>
    </source>
</evidence>
<sequence length="645" mass="70264">MTSCAALRVAARSTVPSELVAAEALRARLRAGTEVLVATLVAELPAAESVRSVGEFAMQWQVATRGVNKAANPDYASPLDTHWCQQCCREAIWPAFSTRGRSRSELSVKQPIFSPPLVAECGTPVENSILTPTPPQNFPGSSRQDLTVVKLPGNAGRENFIQPSAAAGLISGCSIRAELVAFPAAHPLVPSVGVAAVAPGAALHPEVQVAAGPAVVKAVVLADQFKILVLLGQIPLAVRVRVAAQAGQGVRTCWRITLTQSQSEQQAKMKINPHRMSSLFGRQIVRQFFKQLRCESQKQHLSLVGRAPVEELRRDLEAIHPSLQARVLVQSLYFGHSRRWTAALMMNSNNSGGMWHPPAALPRQQPAAVGAATTSLRLRSAHPTQRGQPGLLTWRRAQTPFCADDRALKAYRHSQNPRKPPPPQTSAKFVEAAPQQLLRRPGTAAPMMEQRRLAYQSNQSGLIDSDIIDWVRSASVNEKQLAYKLMRCLALASGEDAAVPAEEDFNSQQLPAAVSAPVAPLPQPPQILSIDRQPAQIPRPFTPIRDQRLMALQRQLFSNRGGPQQVAADARTDPQALFGTMGDNEFRRAKREQLARMQAAACGDYAYPGAGFLNARPAQRSTFSVHPEWVSEKYARLNTQQDGRF</sequence>
<name>A0A1I8G3C1_9PLAT</name>
<dbReference type="WBParaSite" id="maker-uti_cns_0000786-snap-gene-0.7-mRNA-1">
    <property type="protein sequence ID" value="maker-uti_cns_0000786-snap-gene-0.7-mRNA-1"/>
    <property type="gene ID" value="maker-uti_cns_0000786-snap-gene-0.7"/>
</dbReference>
<evidence type="ECO:0000313" key="2">
    <source>
        <dbReference type="WBParaSite" id="maker-uti_cns_0000786-snap-gene-0.7-mRNA-1"/>
    </source>
</evidence>
<keyword evidence="1" id="KW-1185">Reference proteome</keyword>